<sequence>MDWWYLQFTCPLYMPAPSEHITERIIFIREFSRSPNATYVGPPEANIWIKDNRQKGHHGGGPLKFS</sequence>
<evidence type="ECO:0000313" key="2">
    <source>
        <dbReference type="Proteomes" id="UP000230066"/>
    </source>
</evidence>
<accession>A0A4E0RRC7</accession>
<keyword evidence="2" id="KW-1185">Reference proteome</keyword>
<dbReference type="EMBL" id="JXXN02002069">
    <property type="protein sequence ID" value="THD23578.1"/>
    <property type="molecule type" value="Genomic_DNA"/>
</dbReference>
<organism evidence="1 2">
    <name type="scientific">Fasciola hepatica</name>
    <name type="common">Liver fluke</name>
    <dbReference type="NCBI Taxonomy" id="6192"/>
    <lineage>
        <taxon>Eukaryota</taxon>
        <taxon>Metazoa</taxon>
        <taxon>Spiralia</taxon>
        <taxon>Lophotrochozoa</taxon>
        <taxon>Platyhelminthes</taxon>
        <taxon>Trematoda</taxon>
        <taxon>Digenea</taxon>
        <taxon>Plagiorchiida</taxon>
        <taxon>Echinostomata</taxon>
        <taxon>Echinostomatoidea</taxon>
        <taxon>Fasciolidae</taxon>
        <taxon>Fasciola</taxon>
    </lineage>
</organism>
<name>A0A4E0RRC7_FASHE</name>
<proteinExistence type="predicted"/>
<dbReference type="Proteomes" id="UP000230066">
    <property type="component" value="Unassembled WGS sequence"/>
</dbReference>
<evidence type="ECO:0000313" key="1">
    <source>
        <dbReference type="EMBL" id="THD23578.1"/>
    </source>
</evidence>
<protein>
    <submittedName>
        <fullName evidence="1">Uncharacterized protein</fullName>
    </submittedName>
</protein>
<comment type="caution">
    <text evidence="1">The sequence shown here is derived from an EMBL/GenBank/DDBJ whole genome shotgun (WGS) entry which is preliminary data.</text>
</comment>
<gene>
    <name evidence="1" type="ORF">D915_005691</name>
</gene>
<dbReference type="AlphaFoldDB" id="A0A4E0RRC7"/>
<reference evidence="1" key="1">
    <citation type="submission" date="2019-03" db="EMBL/GenBank/DDBJ databases">
        <title>Improved annotation for the trematode Fasciola hepatica.</title>
        <authorList>
            <person name="Choi Y.-J."/>
            <person name="Martin J."/>
            <person name="Mitreva M."/>
        </authorList>
    </citation>
    <scope>NUCLEOTIDE SEQUENCE [LARGE SCALE GENOMIC DNA]</scope>
</reference>